<organism evidence="3 4">
    <name type="scientific">Oleiphilus messinensis</name>
    <dbReference type="NCBI Taxonomy" id="141451"/>
    <lineage>
        <taxon>Bacteria</taxon>
        <taxon>Pseudomonadati</taxon>
        <taxon>Pseudomonadota</taxon>
        <taxon>Gammaproteobacteria</taxon>
        <taxon>Oceanospirillales</taxon>
        <taxon>Oleiphilaceae</taxon>
        <taxon>Oleiphilus</taxon>
    </lineage>
</organism>
<dbReference type="AlphaFoldDB" id="A0A1Y0I333"/>
<dbReference type="Proteomes" id="UP000196027">
    <property type="component" value="Chromosome"/>
</dbReference>
<name>A0A1Y0I333_9GAMM</name>
<sequence>MTLMIRLSRLFKADMHAVLDQLEEPDVVLQQAIREMDEAIGQVERQVKARELEESQIRTRTRELQQQISQTDAELDLCFAAENEQLARTLLRRKLEAERLLRQLSLKQETLLLQIAEDHQQLESQRQRLSRLKQKADVFMTLQEPVDKFVSTSSLEQPVTEADIDIALLKAKDARKTKL</sequence>
<keyword evidence="2" id="KW-0175">Coiled coil</keyword>
<dbReference type="KEGG" id="ome:OLMES_0516"/>
<dbReference type="OrthoDB" id="5567812at2"/>
<evidence type="ECO:0000313" key="4">
    <source>
        <dbReference type="Proteomes" id="UP000196027"/>
    </source>
</evidence>
<dbReference type="Pfam" id="PF04012">
    <property type="entry name" value="PspA_IM30"/>
    <property type="match status" value="1"/>
</dbReference>
<dbReference type="InterPro" id="IPR007157">
    <property type="entry name" value="PspA_VIPP1"/>
</dbReference>
<comment type="similarity">
    <text evidence="1">Belongs to the PspA/Vipp/IM30 family.</text>
</comment>
<dbReference type="RefSeq" id="WP_087459797.1">
    <property type="nucleotide sequence ID" value="NZ_CP021425.1"/>
</dbReference>
<feature type="coiled-coil region" evidence="2">
    <location>
        <begin position="87"/>
        <end position="135"/>
    </location>
</feature>
<evidence type="ECO:0000256" key="1">
    <source>
        <dbReference type="ARBA" id="ARBA00043985"/>
    </source>
</evidence>
<protein>
    <submittedName>
        <fullName evidence="3">Phage shock protein A/transcriptional regulator</fullName>
    </submittedName>
</protein>
<gene>
    <name evidence="3" type="ORF">OLMES_0516</name>
</gene>
<evidence type="ECO:0000313" key="3">
    <source>
        <dbReference type="EMBL" id="ARU54619.1"/>
    </source>
</evidence>
<reference evidence="3 4" key="1">
    <citation type="submission" date="2017-05" db="EMBL/GenBank/DDBJ databases">
        <title>Genomic insights into alkan degradation activity of Oleiphilus messinensis.</title>
        <authorList>
            <person name="Kozyavkin S.A."/>
            <person name="Slesarev A.I."/>
            <person name="Golyshin P.N."/>
            <person name="Korzhenkov A."/>
            <person name="Golyshina O.N."/>
            <person name="Toshchakov S.V."/>
        </authorList>
    </citation>
    <scope>NUCLEOTIDE SEQUENCE [LARGE SCALE GENOMIC DNA]</scope>
    <source>
        <strain evidence="3 4">ME102</strain>
    </source>
</reference>
<evidence type="ECO:0000256" key="2">
    <source>
        <dbReference type="SAM" id="Coils"/>
    </source>
</evidence>
<dbReference type="EMBL" id="CP021425">
    <property type="protein sequence ID" value="ARU54619.1"/>
    <property type="molecule type" value="Genomic_DNA"/>
</dbReference>
<accession>A0A1Y0I333</accession>
<keyword evidence="4" id="KW-1185">Reference proteome</keyword>
<proteinExistence type="inferred from homology"/>